<proteinExistence type="predicted"/>
<dbReference type="CDD" id="cd07344">
    <property type="entry name" value="M48_yhfN_like"/>
    <property type="match status" value="1"/>
</dbReference>
<keyword evidence="3" id="KW-1185">Reference proteome</keyword>
<dbReference type="PANTHER" id="PTHR30399">
    <property type="entry name" value="UNCHARACTERIZED PROTEIN YGJP"/>
    <property type="match status" value="1"/>
</dbReference>
<dbReference type="EMBL" id="JBFRYC010000001">
    <property type="protein sequence ID" value="MEX1660082.1"/>
    <property type="molecule type" value="Genomic_DNA"/>
</dbReference>
<gene>
    <name evidence="2" type="ORF">AB4874_00255</name>
</gene>
<dbReference type="InterPro" id="IPR002725">
    <property type="entry name" value="YgjP-like_metallopeptidase"/>
</dbReference>
<dbReference type="Proteomes" id="UP001557465">
    <property type="component" value="Unassembled WGS sequence"/>
</dbReference>
<dbReference type="InterPro" id="IPR053136">
    <property type="entry name" value="UTP_pyrophosphatase-like"/>
</dbReference>
<name>A0ABV3TEG2_9RHOB</name>
<evidence type="ECO:0000313" key="3">
    <source>
        <dbReference type="Proteomes" id="UP001557465"/>
    </source>
</evidence>
<reference evidence="2 3" key="1">
    <citation type="journal article" date="2011" name="Int. J. Syst. Evol. Microbiol.">
        <title>Zhongshania antarctica gen. nov., sp. nov. and Zhongshania guokunii sp. nov., gammaproteobacteria respectively isolated from coastal attached (fast) ice and surface seawater of the Antarctic.</title>
        <authorList>
            <person name="Li H.J."/>
            <person name="Zhang X.Y."/>
            <person name="Chen C.X."/>
            <person name="Zhang Y.J."/>
            <person name="Gao Z.M."/>
            <person name="Yu Y."/>
            <person name="Chen X.L."/>
            <person name="Chen B."/>
            <person name="Zhang Y.Z."/>
        </authorList>
    </citation>
    <scope>NUCLEOTIDE SEQUENCE [LARGE SCALE GENOMIC DNA]</scope>
    <source>
        <strain evidence="2 3">15-R06ZXC-3</strain>
    </source>
</reference>
<accession>A0ABV3TEG2</accession>
<dbReference type="PANTHER" id="PTHR30399:SF1">
    <property type="entry name" value="UTP PYROPHOSPHATASE"/>
    <property type="match status" value="1"/>
</dbReference>
<comment type="caution">
    <text evidence="2">The sequence shown here is derived from an EMBL/GenBank/DDBJ whole genome shotgun (WGS) entry which is preliminary data.</text>
</comment>
<dbReference type="Gene3D" id="3.30.2010.10">
    <property type="entry name" value="Metalloproteases ('zincins'), catalytic domain"/>
    <property type="match status" value="1"/>
</dbReference>
<sequence length="231" mass="26068">MPSPPHIPELPELELVFRRSARARRFSLRVSRADGRVALTIPKGASEREALAFARSQTDWLRRTLEGIAPPQAVRFGGVVPFEGRALYLEPAALRAPQVAGDRLLAPADPDKLGLRIETFFKHAARLRLHQASAHYAALLDRPIARITLRDTRSRWGSCSHTGALSYSWRLIMAPPEVLHYVAAHEVAHLVEMNHSGAFWALVARLRPSYKAERSWLKREGSRLHAIRFRD</sequence>
<organism evidence="2 3">
    <name type="scientific">Thioclava arctica</name>
    <dbReference type="NCBI Taxonomy" id="3238301"/>
    <lineage>
        <taxon>Bacteria</taxon>
        <taxon>Pseudomonadati</taxon>
        <taxon>Pseudomonadota</taxon>
        <taxon>Alphaproteobacteria</taxon>
        <taxon>Rhodobacterales</taxon>
        <taxon>Paracoccaceae</taxon>
        <taxon>Thioclava</taxon>
    </lineage>
</organism>
<dbReference type="Pfam" id="PF01863">
    <property type="entry name" value="YgjP-like"/>
    <property type="match status" value="1"/>
</dbReference>
<evidence type="ECO:0000259" key="1">
    <source>
        <dbReference type="Pfam" id="PF01863"/>
    </source>
</evidence>
<dbReference type="RefSeq" id="WP_368390511.1">
    <property type="nucleotide sequence ID" value="NZ_JBFRYC010000001.1"/>
</dbReference>
<protein>
    <submittedName>
        <fullName evidence="2">M48 family metallopeptidase</fullName>
    </submittedName>
</protein>
<feature type="domain" description="YgjP-like metallopeptidase" evidence="1">
    <location>
        <begin position="25"/>
        <end position="219"/>
    </location>
</feature>
<evidence type="ECO:0000313" key="2">
    <source>
        <dbReference type="EMBL" id="MEX1660082.1"/>
    </source>
</evidence>